<comment type="similarity">
    <text evidence="2">Belongs to the GORASP family.</text>
</comment>
<dbReference type="InterPro" id="IPR024958">
    <property type="entry name" value="GRASP_PDZ"/>
</dbReference>
<feature type="domain" description="PDZ GRASP-type" evidence="7">
    <location>
        <begin position="8"/>
        <end position="97"/>
    </location>
</feature>
<dbReference type="InterPro" id="IPR007583">
    <property type="entry name" value="GRASP55_65"/>
</dbReference>
<dbReference type="EMBL" id="JOJR01018354">
    <property type="protein sequence ID" value="RCN24607.1"/>
    <property type="molecule type" value="Genomic_DNA"/>
</dbReference>
<reference evidence="8 9" key="1">
    <citation type="submission" date="2014-10" db="EMBL/GenBank/DDBJ databases">
        <title>Draft genome of the hookworm Ancylostoma caninum.</title>
        <authorList>
            <person name="Mitreva M."/>
        </authorList>
    </citation>
    <scope>NUCLEOTIDE SEQUENCE [LARGE SCALE GENOMIC DNA]</scope>
    <source>
        <strain evidence="8 9">Baltimore</strain>
    </source>
</reference>
<dbReference type="AlphaFoldDB" id="A0A368F326"/>
<name>A0A368F326_ANCCA</name>
<dbReference type="Gene3D" id="2.30.42.10">
    <property type="match status" value="1"/>
</dbReference>
<evidence type="ECO:0000256" key="5">
    <source>
        <dbReference type="ARBA" id="ARBA00023136"/>
    </source>
</evidence>
<evidence type="ECO:0000256" key="6">
    <source>
        <dbReference type="PIRSR" id="PIRSR607583-1"/>
    </source>
</evidence>
<dbReference type="PANTHER" id="PTHR12893:SF0">
    <property type="entry name" value="GRASP65"/>
    <property type="match status" value="1"/>
</dbReference>
<dbReference type="OrthoDB" id="3318at2759"/>
<keyword evidence="5" id="KW-0472">Membrane</keyword>
<sequence>MAINLQSPGSRQFSWSGCGVGAFLRLHRFYWKYPIVNLLQDKDNDTMKEILKQHVEKPIELTVYNSKTQTVRQTTVVPSELWGGQGLLGVSIRFCSFDGASQHVWHVVSVQVRISFMQLP</sequence>
<keyword evidence="4" id="KW-0333">Golgi apparatus</keyword>
<dbReference type="Pfam" id="PF04495">
    <property type="entry name" value="GRASP55_65"/>
    <property type="match status" value="1"/>
</dbReference>
<keyword evidence="6" id="KW-0479">Metal-binding</keyword>
<evidence type="ECO:0000256" key="2">
    <source>
        <dbReference type="ARBA" id="ARBA00007144"/>
    </source>
</evidence>
<feature type="binding site" evidence="6">
    <location>
        <position position="95"/>
    </location>
    <ligand>
        <name>Zn(2+)</name>
        <dbReference type="ChEBI" id="CHEBI:29105"/>
    </ligand>
</feature>
<keyword evidence="6" id="KW-0862">Zinc</keyword>
<dbReference type="Proteomes" id="UP000252519">
    <property type="component" value="Unassembled WGS sequence"/>
</dbReference>
<gene>
    <name evidence="8" type="ORF">ANCCAN_29695</name>
</gene>
<evidence type="ECO:0000256" key="4">
    <source>
        <dbReference type="ARBA" id="ARBA00023034"/>
    </source>
</evidence>
<protein>
    <recommendedName>
        <fullName evidence="7">PDZ GRASP-type domain-containing protein</fullName>
    </recommendedName>
</protein>
<dbReference type="GO" id="GO:0000139">
    <property type="term" value="C:Golgi membrane"/>
    <property type="evidence" value="ECO:0007669"/>
    <property type="project" value="UniProtKB-SubCell"/>
</dbReference>
<evidence type="ECO:0000313" key="9">
    <source>
        <dbReference type="Proteomes" id="UP000252519"/>
    </source>
</evidence>
<evidence type="ECO:0000256" key="3">
    <source>
        <dbReference type="ARBA" id="ARBA00022737"/>
    </source>
</evidence>
<keyword evidence="3" id="KW-0677">Repeat</keyword>
<comment type="caution">
    <text evidence="8">The sequence shown here is derived from an EMBL/GenBank/DDBJ whole genome shotgun (WGS) entry which is preliminary data.</text>
</comment>
<accession>A0A368F326</accession>
<evidence type="ECO:0000256" key="1">
    <source>
        <dbReference type="ARBA" id="ARBA00004394"/>
    </source>
</evidence>
<dbReference type="GO" id="GO:0007030">
    <property type="term" value="P:Golgi organization"/>
    <property type="evidence" value="ECO:0007669"/>
    <property type="project" value="TreeGrafter"/>
</dbReference>
<dbReference type="STRING" id="29170.A0A368F326"/>
<evidence type="ECO:0000313" key="8">
    <source>
        <dbReference type="EMBL" id="RCN24607.1"/>
    </source>
</evidence>
<evidence type="ECO:0000259" key="7">
    <source>
        <dbReference type="PROSITE" id="PS51865"/>
    </source>
</evidence>
<dbReference type="PROSITE" id="PS51865">
    <property type="entry name" value="PDZ_GRASP"/>
    <property type="match status" value="1"/>
</dbReference>
<keyword evidence="9" id="KW-1185">Reference proteome</keyword>
<organism evidence="8 9">
    <name type="scientific">Ancylostoma caninum</name>
    <name type="common">Dog hookworm</name>
    <dbReference type="NCBI Taxonomy" id="29170"/>
    <lineage>
        <taxon>Eukaryota</taxon>
        <taxon>Metazoa</taxon>
        <taxon>Ecdysozoa</taxon>
        <taxon>Nematoda</taxon>
        <taxon>Chromadorea</taxon>
        <taxon>Rhabditida</taxon>
        <taxon>Rhabditina</taxon>
        <taxon>Rhabditomorpha</taxon>
        <taxon>Strongyloidea</taxon>
        <taxon>Ancylostomatidae</taxon>
        <taxon>Ancylostomatinae</taxon>
        <taxon>Ancylostoma</taxon>
    </lineage>
</organism>
<dbReference type="GO" id="GO:0046872">
    <property type="term" value="F:metal ion binding"/>
    <property type="evidence" value="ECO:0007669"/>
    <property type="project" value="UniProtKB-KW"/>
</dbReference>
<comment type="subcellular location">
    <subcellularLocation>
        <location evidence="1">Golgi apparatus membrane</location>
    </subcellularLocation>
</comment>
<dbReference type="InterPro" id="IPR036034">
    <property type="entry name" value="PDZ_sf"/>
</dbReference>
<proteinExistence type="inferred from homology"/>
<dbReference type="PANTHER" id="PTHR12893">
    <property type="entry name" value="GOLGI REASSEMBLY STACKING PROTEIN GRASP"/>
    <property type="match status" value="1"/>
</dbReference>